<evidence type="ECO:0000313" key="9">
    <source>
        <dbReference type="EMBL" id="KZT37142.1"/>
    </source>
</evidence>
<evidence type="ECO:0000256" key="1">
    <source>
        <dbReference type="ARBA" id="ARBA00009547"/>
    </source>
</evidence>
<dbReference type="GO" id="GO:0016788">
    <property type="term" value="F:hydrolase activity, acting on ester bonds"/>
    <property type="evidence" value="ECO:0007669"/>
    <property type="project" value="InterPro"/>
</dbReference>
<proteinExistence type="inferred from homology"/>
<name>A0A166C6V2_9AGAM</name>
<dbReference type="Pfam" id="PF02265">
    <property type="entry name" value="S1-P1_nuclease"/>
    <property type="match status" value="2"/>
</dbReference>
<dbReference type="GO" id="GO:0004519">
    <property type="term" value="F:endonuclease activity"/>
    <property type="evidence" value="ECO:0007669"/>
    <property type="project" value="UniProtKB-KW"/>
</dbReference>
<feature type="chain" id="PRO_5007871524" evidence="8">
    <location>
        <begin position="19"/>
        <end position="320"/>
    </location>
</feature>
<dbReference type="STRING" id="1314776.A0A166C6V2"/>
<accession>A0A166C6V2</accession>
<dbReference type="GO" id="GO:0003676">
    <property type="term" value="F:nucleic acid binding"/>
    <property type="evidence" value="ECO:0007669"/>
    <property type="project" value="InterPro"/>
</dbReference>
<dbReference type="InterPro" id="IPR008947">
    <property type="entry name" value="PLipase_C/P1_nuclease_dom_sf"/>
</dbReference>
<evidence type="ECO:0000256" key="5">
    <source>
        <dbReference type="ARBA" id="ARBA00022801"/>
    </source>
</evidence>
<dbReference type="Gene3D" id="1.10.575.10">
    <property type="entry name" value="P1 Nuclease"/>
    <property type="match status" value="1"/>
</dbReference>
<keyword evidence="5" id="KW-0378">Hydrolase</keyword>
<dbReference type="EMBL" id="KV428090">
    <property type="protein sequence ID" value="KZT37142.1"/>
    <property type="molecule type" value="Genomic_DNA"/>
</dbReference>
<evidence type="ECO:0000256" key="4">
    <source>
        <dbReference type="ARBA" id="ARBA00022759"/>
    </source>
</evidence>
<dbReference type="CDD" id="cd11010">
    <property type="entry name" value="S1-P1_nuclease"/>
    <property type="match status" value="1"/>
</dbReference>
<reference evidence="9 10" key="1">
    <citation type="journal article" date="2016" name="Mol. Biol. Evol.">
        <title>Comparative Genomics of Early-Diverging Mushroom-Forming Fungi Provides Insights into the Origins of Lignocellulose Decay Capabilities.</title>
        <authorList>
            <person name="Nagy L.G."/>
            <person name="Riley R."/>
            <person name="Tritt A."/>
            <person name="Adam C."/>
            <person name="Daum C."/>
            <person name="Floudas D."/>
            <person name="Sun H."/>
            <person name="Yadav J.S."/>
            <person name="Pangilinan J."/>
            <person name="Larsson K.H."/>
            <person name="Matsuura K."/>
            <person name="Barry K."/>
            <person name="Labutti K."/>
            <person name="Kuo R."/>
            <person name="Ohm R.A."/>
            <person name="Bhattacharya S.S."/>
            <person name="Shirouzu T."/>
            <person name="Yoshinaga Y."/>
            <person name="Martin F.M."/>
            <person name="Grigoriev I.V."/>
            <person name="Hibbett D.S."/>
        </authorList>
    </citation>
    <scope>NUCLEOTIDE SEQUENCE [LARGE SCALE GENOMIC DNA]</scope>
    <source>
        <strain evidence="9 10">HHB10207 ss-3</strain>
    </source>
</reference>
<keyword evidence="2" id="KW-0540">Nuclease</keyword>
<evidence type="ECO:0000256" key="7">
    <source>
        <dbReference type="ARBA" id="ARBA00023180"/>
    </source>
</evidence>
<organism evidence="9 10">
    <name type="scientific">Sistotremastrum suecicum HHB10207 ss-3</name>
    <dbReference type="NCBI Taxonomy" id="1314776"/>
    <lineage>
        <taxon>Eukaryota</taxon>
        <taxon>Fungi</taxon>
        <taxon>Dikarya</taxon>
        <taxon>Basidiomycota</taxon>
        <taxon>Agaricomycotina</taxon>
        <taxon>Agaricomycetes</taxon>
        <taxon>Sistotremastrales</taxon>
        <taxon>Sistotremastraceae</taxon>
        <taxon>Sistotremastrum</taxon>
    </lineage>
</organism>
<gene>
    <name evidence="9" type="ORF">SISSUDRAFT_1006591</name>
</gene>
<keyword evidence="7" id="KW-0325">Glycoprotein</keyword>
<keyword evidence="6" id="KW-1015">Disulfide bond</keyword>
<keyword evidence="3" id="KW-0479">Metal-binding</keyword>
<evidence type="ECO:0000256" key="8">
    <source>
        <dbReference type="SAM" id="SignalP"/>
    </source>
</evidence>
<comment type="similarity">
    <text evidence="1">Belongs to the nuclease type I family.</text>
</comment>
<evidence type="ECO:0000256" key="6">
    <source>
        <dbReference type="ARBA" id="ARBA00023157"/>
    </source>
</evidence>
<dbReference type="PANTHER" id="PTHR33146">
    <property type="entry name" value="ENDONUCLEASE 4"/>
    <property type="match status" value="1"/>
</dbReference>
<dbReference type="InterPro" id="IPR003154">
    <property type="entry name" value="S1/P1nuclease"/>
</dbReference>
<dbReference type="OrthoDB" id="441446at2759"/>
<keyword evidence="8" id="KW-0732">Signal</keyword>
<dbReference type="AlphaFoldDB" id="A0A166C6V2"/>
<dbReference type="GO" id="GO:0046872">
    <property type="term" value="F:metal ion binding"/>
    <property type="evidence" value="ECO:0007669"/>
    <property type="project" value="UniProtKB-KW"/>
</dbReference>
<dbReference type="PANTHER" id="PTHR33146:SF26">
    <property type="entry name" value="ENDONUCLEASE 4"/>
    <property type="match status" value="1"/>
</dbReference>
<dbReference type="Proteomes" id="UP000076798">
    <property type="component" value="Unassembled WGS sequence"/>
</dbReference>
<feature type="signal peptide" evidence="8">
    <location>
        <begin position="1"/>
        <end position="18"/>
    </location>
</feature>
<protein>
    <submittedName>
        <fullName evidence="9">Nuclease Le1</fullName>
    </submittedName>
</protein>
<evidence type="ECO:0000313" key="10">
    <source>
        <dbReference type="Proteomes" id="UP000076798"/>
    </source>
</evidence>
<keyword evidence="4" id="KW-0255">Endonuclease</keyword>
<dbReference type="SUPFAM" id="SSF48537">
    <property type="entry name" value="Phospholipase C/P1 nuclease"/>
    <property type="match status" value="2"/>
</dbReference>
<keyword evidence="10" id="KW-1185">Reference proteome</keyword>
<dbReference type="GO" id="GO:0006308">
    <property type="term" value="P:DNA catabolic process"/>
    <property type="evidence" value="ECO:0007669"/>
    <property type="project" value="InterPro"/>
</dbReference>
<sequence>MLTTAIFCTCVLAGQAVAWGELGHETVGYVAMQFLAPNALAFVQSSLGATYNESLGPAAPWADTVREEKAYSWSAPLHFIDAEDEPLDGSCSVSQSRDCATGFCTLTAISNYTTRIQDTTLDDMQRQEALKFLDHFIGDIGQPLHVEALEVGGNDITTKCAGKKTNLHATWDTGMITQNLNALYGGSVTTWASTLVARIQSGEYQSEAASWISCSSVTSTQSSKRGLIGTTIEDDVALARKHAFRRSAQDTIPELACPLAWAQDSNTFDCSIVFNFVNGTDLCTGSYFNAAIPIIDTQIAKQGYRLAAWLNVIFDGVTIV</sequence>
<evidence type="ECO:0000256" key="3">
    <source>
        <dbReference type="ARBA" id="ARBA00022723"/>
    </source>
</evidence>
<evidence type="ECO:0000256" key="2">
    <source>
        <dbReference type="ARBA" id="ARBA00022722"/>
    </source>
</evidence>